<evidence type="ECO:0000313" key="1">
    <source>
        <dbReference type="EMBL" id="EPR36027.1"/>
    </source>
</evidence>
<dbReference type="eggNOG" id="ENOG5031ARV">
    <property type="taxonomic scope" value="Bacteria"/>
</dbReference>
<accession>S7TFM4</accession>
<keyword evidence="2" id="KW-1185">Reference proteome</keyword>
<gene>
    <name evidence="1" type="ORF">dsmv_0732</name>
</gene>
<dbReference type="OrthoDB" id="5413327at2"/>
<dbReference type="Proteomes" id="UP000014977">
    <property type="component" value="Unassembled WGS sequence"/>
</dbReference>
<reference evidence="1 2" key="1">
    <citation type="journal article" date="2013" name="Genome Announc.">
        <title>Draft genome sequences for three mercury-methylating, sulfate-reducing bacteria.</title>
        <authorList>
            <person name="Brown S.D."/>
            <person name="Hurt R.A.Jr."/>
            <person name="Gilmour C.C."/>
            <person name="Elias D.A."/>
        </authorList>
    </citation>
    <scope>NUCLEOTIDE SEQUENCE [LARGE SCALE GENOMIC DNA]</scope>
    <source>
        <strain evidence="1 2">DSM 2059</strain>
    </source>
</reference>
<protein>
    <recommendedName>
        <fullName evidence="3">7-cyano-7-deazaguanine synthase</fullName>
    </recommendedName>
</protein>
<proteinExistence type="predicted"/>
<dbReference type="AlphaFoldDB" id="S7TFM4"/>
<dbReference type="EMBL" id="ATHJ01000105">
    <property type="protein sequence ID" value="EPR36027.1"/>
    <property type="molecule type" value="Genomic_DNA"/>
</dbReference>
<organism evidence="1 2">
    <name type="scientific">Desulfococcus multivorans DSM 2059</name>
    <dbReference type="NCBI Taxonomy" id="1121405"/>
    <lineage>
        <taxon>Bacteria</taxon>
        <taxon>Pseudomonadati</taxon>
        <taxon>Thermodesulfobacteriota</taxon>
        <taxon>Desulfobacteria</taxon>
        <taxon>Desulfobacterales</taxon>
        <taxon>Desulfococcaceae</taxon>
        <taxon>Desulfococcus</taxon>
    </lineage>
</organism>
<evidence type="ECO:0000313" key="2">
    <source>
        <dbReference type="Proteomes" id="UP000014977"/>
    </source>
</evidence>
<name>S7TFM4_DESML</name>
<evidence type="ECO:0008006" key="3">
    <source>
        <dbReference type="Google" id="ProtNLM"/>
    </source>
</evidence>
<sequence>MKVENIRLEEHNGKPAVKAVVTWEDSPRPRQEIYFATLDRFADALDSGAAAYAVGCLLPALHHGERRLRIDGAICPELRDGLHTVMGFMGLWHEAYRSGVQIEADVEERPSPRPAVSRSALFFSGGIDSLAALRENHSRYPESHSGFFRDGILIYGQNPESDHRPETFEKAMAALSEVTRESGISLLPVYTNLRELDDATRFFVDVFHGAILGAVSHIVSGRVDSVSISASDSIPGLALVKRDTFKPFGSHPLIDPYYSSWRLRIRHVGMTSGRLEKTRLVAQWPVALNNIRVCQPNWPGENCGQCEKCLRTMLALTAVGALDKTRSFPKNDMTVADIENIRFKPGLADDYRELIDALAHSGRRDLAASLRISLGRALGRAMTPMDLVRKTDKTVLHGGLSRLKKRLTGSRAVNHLK</sequence>
<comment type="caution">
    <text evidence="1">The sequence shown here is derived from an EMBL/GenBank/DDBJ whole genome shotgun (WGS) entry which is preliminary data.</text>
</comment>
<dbReference type="RefSeq" id="WP_020877843.1">
    <property type="nucleotide sequence ID" value="NZ_ATHJ01000105.1"/>
</dbReference>
<dbReference type="PATRIC" id="fig|1121405.3.peg.3464"/>
<dbReference type="STRING" id="897.B2D07_16330"/>